<dbReference type="PRINTS" id="PR00035">
    <property type="entry name" value="HTHGNTR"/>
</dbReference>
<dbReference type="Gene3D" id="1.10.10.10">
    <property type="entry name" value="Winged helix-like DNA-binding domain superfamily/Winged helix DNA-binding domain"/>
    <property type="match status" value="1"/>
</dbReference>
<keyword evidence="1" id="KW-0805">Transcription regulation</keyword>
<dbReference type="InterPro" id="IPR036388">
    <property type="entry name" value="WH-like_DNA-bd_sf"/>
</dbReference>
<evidence type="ECO:0000313" key="5">
    <source>
        <dbReference type="EMBL" id="NYB73369.1"/>
    </source>
</evidence>
<dbReference type="Pfam" id="PF00392">
    <property type="entry name" value="GntR"/>
    <property type="match status" value="1"/>
</dbReference>
<name>A0A974BHP1_SEDHY</name>
<dbReference type="InterPro" id="IPR000524">
    <property type="entry name" value="Tscrpt_reg_HTH_GntR"/>
</dbReference>
<organism evidence="5 6">
    <name type="scientific">Sedimentibacter hydroxybenzoicus DSM 7310</name>
    <dbReference type="NCBI Taxonomy" id="1123245"/>
    <lineage>
        <taxon>Bacteria</taxon>
        <taxon>Bacillati</taxon>
        <taxon>Bacillota</taxon>
        <taxon>Tissierellia</taxon>
        <taxon>Sedimentibacter</taxon>
    </lineage>
</organism>
<evidence type="ECO:0000313" key="6">
    <source>
        <dbReference type="Proteomes" id="UP000611629"/>
    </source>
</evidence>
<keyword evidence="3" id="KW-0804">Transcription</keyword>
<dbReference type="PROSITE" id="PS50949">
    <property type="entry name" value="HTH_GNTR"/>
    <property type="match status" value="1"/>
</dbReference>
<dbReference type="PANTHER" id="PTHR43537">
    <property type="entry name" value="TRANSCRIPTIONAL REGULATOR, GNTR FAMILY"/>
    <property type="match status" value="1"/>
</dbReference>
<protein>
    <submittedName>
        <fullName evidence="5">FadR family transcriptional regulator</fullName>
    </submittedName>
</protein>
<dbReference type="Gene3D" id="1.20.120.530">
    <property type="entry name" value="GntR ligand-binding domain-like"/>
    <property type="match status" value="1"/>
</dbReference>
<comment type="caution">
    <text evidence="5">The sequence shown here is derived from an EMBL/GenBank/DDBJ whole genome shotgun (WGS) entry which is preliminary data.</text>
</comment>
<dbReference type="GO" id="GO:0003677">
    <property type="term" value="F:DNA binding"/>
    <property type="evidence" value="ECO:0007669"/>
    <property type="project" value="UniProtKB-KW"/>
</dbReference>
<keyword evidence="2" id="KW-0238">DNA-binding</keyword>
<dbReference type="GO" id="GO:0003700">
    <property type="term" value="F:DNA-binding transcription factor activity"/>
    <property type="evidence" value="ECO:0007669"/>
    <property type="project" value="InterPro"/>
</dbReference>
<feature type="domain" description="HTH gntR-type" evidence="4">
    <location>
        <begin position="8"/>
        <end position="76"/>
    </location>
</feature>
<dbReference type="Proteomes" id="UP000611629">
    <property type="component" value="Unassembled WGS sequence"/>
</dbReference>
<dbReference type="RefSeq" id="WP_179237048.1">
    <property type="nucleotide sequence ID" value="NZ_JACBNQ010000002.1"/>
</dbReference>
<dbReference type="InterPro" id="IPR011711">
    <property type="entry name" value="GntR_C"/>
</dbReference>
<dbReference type="SUPFAM" id="SSF46785">
    <property type="entry name" value="Winged helix' DNA-binding domain"/>
    <property type="match status" value="1"/>
</dbReference>
<dbReference type="AlphaFoldDB" id="A0A974BHP1"/>
<dbReference type="SUPFAM" id="SSF48008">
    <property type="entry name" value="GntR ligand-binding domain-like"/>
    <property type="match status" value="1"/>
</dbReference>
<evidence type="ECO:0000256" key="1">
    <source>
        <dbReference type="ARBA" id="ARBA00023015"/>
    </source>
</evidence>
<dbReference type="EMBL" id="JACBNQ010000002">
    <property type="protein sequence ID" value="NYB73369.1"/>
    <property type="molecule type" value="Genomic_DNA"/>
</dbReference>
<reference evidence="5" key="1">
    <citation type="submission" date="2020-07" db="EMBL/GenBank/DDBJ databases">
        <title>Genomic analysis of a strain of Sedimentibacter Hydroxybenzoicus DSM7310.</title>
        <authorList>
            <person name="Ma S."/>
        </authorList>
    </citation>
    <scope>NUCLEOTIDE SEQUENCE</scope>
    <source>
        <strain evidence="5">DSM 7310</strain>
    </source>
</reference>
<dbReference type="SMART" id="SM00895">
    <property type="entry name" value="FCD"/>
    <property type="match status" value="1"/>
</dbReference>
<dbReference type="PANTHER" id="PTHR43537:SF5">
    <property type="entry name" value="UXU OPERON TRANSCRIPTIONAL REGULATOR"/>
    <property type="match status" value="1"/>
</dbReference>
<evidence type="ECO:0000256" key="3">
    <source>
        <dbReference type="ARBA" id="ARBA00023163"/>
    </source>
</evidence>
<gene>
    <name evidence="5" type="ORF">HZF24_04365</name>
</gene>
<evidence type="ECO:0000256" key="2">
    <source>
        <dbReference type="ARBA" id="ARBA00023125"/>
    </source>
</evidence>
<dbReference type="InterPro" id="IPR008920">
    <property type="entry name" value="TF_FadR/GntR_C"/>
</dbReference>
<evidence type="ECO:0000259" key="4">
    <source>
        <dbReference type="PROSITE" id="PS50949"/>
    </source>
</evidence>
<dbReference type="InterPro" id="IPR036390">
    <property type="entry name" value="WH_DNA-bd_sf"/>
</dbReference>
<dbReference type="SMART" id="SM00345">
    <property type="entry name" value="HTH_GNTR"/>
    <property type="match status" value="1"/>
</dbReference>
<dbReference type="CDD" id="cd07377">
    <property type="entry name" value="WHTH_GntR"/>
    <property type="match status" value="1"/>
</dbReference>
<keyword evidence="6" id="KW-1185">Reference proteome</keyword>
<dbReference type="Pfam" id="PF07729">
    <property type="entry name" value="FCD"/>
    <property type="match status" value="1"/>
</dbReference>
<proteinExistence type="predicted"/>
<accession>A0A974BHP1</accession>
<sequence>MKIGMNRTLLYEEVVEALYKLIDEHKIKPGDQFPSERELVKKWDISRNVLREAFHILENRGIIMSRQGKGRFLRTLPDKEYDINNESLSKKLERYSLLEIYETRQVLETKAVELVVKYASDDDIREICEYYDKLYKALKESDSTNGEFDMHRMYAKKCKNNFLEQIINIAFKTTFEIMNSTFHDVLIVHTVEESMKAHGEIIEGMKCRDAERAGNAMKNHIQRTIDILL</sequence>